<evidence type="ECO:0000313" key="2">
    <source>
        <dbReference type="Proteomes" id="UP001054945"/>
    </source>
</evidence>
<protein>
    <submittedName>
        <fullName evidence="1">Uncharacterized protein</fullName>
    </submittedName>
</protein>
<dbReference type="AlphaFoldDB" id="A0AAV4WZC5"/>
<name>A0AAV4WZC5_CAEEX</name>
<organism evidence="1 2">
    <name type="scientific">Caerostris extrusa</name>
    <name type="common">Bark spider</name>
    <name type="synonym">Caerostris bankana</name>
    <dbReference type="NCBI Taxonomy" id="172846"/>
    <lineage>
        <taxon>Eukaryota</taxon>
        <taxon>Metazoa</taxon>
        <taxon>Ecdysozoa</taxon>
        <taxon>Arthropoda</taxon>
        <taxon>Chelicerata</taxon>
        <taxon>Arachnida</taxon>
        <taxon>Araneae</taxon>
        <taxon>Araneomorphae</taxon>
        <taxon>Entelegynae</taxon>
        <taxon>Araneoidea</taxon>
        <taxon>Araneidae</taxon>
        <taxon>Caerostris</taxon>
    </lineage>
</organism>
<evidence type="ECO:0000313" key="1">
    <source>
        <dbReference type="EMBL" id="GIY87866.1"/>
    </source>
</evidence>
<accession>A0AAV4WZC5</accession>
<dbReference type="Proteomes" id="UP001054945">
    <property type="component" value="Unassembled WGS sequence"/>
</dbReference>
<reference evidence="1 2" key="1">
    <citation type="submission" date="2021-06" db="EMBL/GenBank/DDBJ databases">
        <title>Caerostris extrusa draft genome.</title>
        <authorList>
            <person name="Kono N."/>
            <person name="Arakawa K."/>
        </authorList>
    </citation>
    <scope>NUCLEOTIDE SEQUENCE [LARGE SCALE GENOMIC DNA]</scope>
</reference>
<proteinExistence type="predicted"/>
<comment type="caution">
    <text evidence="1">The sequence shown here is derived from an EMBL/GenBank/DDBJ whole genome shotgun (WGS) entry which is preliminary data.</text>
</comment>
<keyword evidence="2" id="KW-1185">Reference proteome</keyword>
<dbReference type="EMBL" id="BPLR01016988">
    <property type="protein sequence ID" value="GIY87866.1"/>
    <property type="molecule type" value="Genomic_DNA"/>
</dbReference>
<gene>
    <name evidence="1" type="ORF">CEXT_494611</name>
</gene>
<sequence length="70" mass="8005">MGLSNIPTATDCTRKWKTQLSFQASDREENEWRATVEIETLQNNNICGERAEKEELPAAEEKLVGRVPRD</sequence>